<dbReference type="Gene3D" id="1.10.10.160">
    <property type="match status" value="1"/>
</dbReference>
<dbReference type="InterPro" id="IPR027417">
    <property type="entry name" value="P-loop_NTPase"/>
</dbReference>
<comment type="similarity">
    <text evidence="1">Belongs to the helicase family. UvrD subfamily.</text>
</comment>
<dbReference type="SUPFAM" id="SSF52540">
    <property type="entry name" value="P-loop containing nucleoside triphosphate hydrolases"/>
    <property type="match status" value="1"/>
</dbReference>
<dbReference type="Proteomes" id="UP000239720">
    <property type="component" value="Unassembled WGS sequence"/>
</dbReference>
<dbReference type="InterPro" id="IPR014016">
    <property type="entry name" value="UvrD-like_ATP-bd"/>
</dbReference>
<feature type="compositionally biased region" description="Basic and acidic residues" evidence="12">
    <location>
        <begin position="482"/>
        <end position="497"/>
    </location>
</feature>
<dbReference type="GO" id="GO:0000725">
    <property type="term" value="P:recombinational repair"/>
    <property type="evidence" value="ECO:0007669"/>
    <property type="project" value="TreeGrafter"/>
</dbReference>
<feature type="binding site" evidence="11">
    <location>
        <begin position="23"/>
        <end position="30"/>
    </location>
    <ligand>
        <name>ATP</name>
        <dbReference type="ChEBI" id="CHEBI:30616"/>
    </ligand>
</feature>
<keyword evidence="6" id="KW-0238">DNA-binding</keyword>
<feature type="region of interest" description="Disordered" evidence="12">
    <location>
        <begin position="476"/>
        <end position="497"/>
    </location>
</feature>
<dbReference type="Proteomes" id="UP000233534">
    <property type="component" value="Chromosome"/>
</dbReference>
<evidence type="ECO:0000313" key="15">
    <source>
        <dbReference type="EMBL" id="PQQ68083.1"/>
    </source>
</evidence>
<evidence type="ECO:0000313" key="16">
    <source>
        <dbReference type="Proteomes" id="UP000233534"/>
    </source>
</evidence>
<accession>A0A2K9EDI4</accession>
<evidence type="ECO:0000259" key="13">
    <source>
        <dbReference type="PROSITE" id="PS51198"/>
    </source>
</evidence>
<keyword evidence="3 11" id="KW-0378">Hydrolase</keyword>
<sequence length="767" mass="88692">MGLRKGQKELVEQYRGGYCAIPAIPGGGKTYSLTQWAVEMISKGLHRPGKILIVTYMNSAVNNFKQRIAAELQKRGILGTKDYFVSTIHGLCLQIIKEKPDLVITNEEFEVIDGVEKIHLISSAIDEWKRHNDREFKLYLDIDGISAGKGQEIYKNWHDRLCNIMLSAISNFKVRGITSRDARKLCKNIPKDSILNWACRIYEIYDRKLKIGGYLDFDDMLYNAKKMLMEDRHLLEKYQRTYSFVCEDEAQDSNYIQSEILKMIANGNLLRVGDSNQAICSTFSNSDFTLFKSFCEDPSTTVYRITQSSRNTKDIIDLANYFVRYVRESHPVSDCRESLLPQYIEPVDENDDMPNPKTDEYGIKAAIFDSWEEEAGAVVNRASYMQKKHPDKTIAILVPSTWRMKIILDMLDDRKIPYEHLENTSSEKNEAIRKLGRVIDFIAMPESGEKLFNMLDECFLPDSYDEDIGSIEDLGEAGVTGETKEKEELEEEKNVDGSKKADQKKILKNFLKRYPVEKLLYPMAGEIEISEIPKELLKSDIWADFTENMETIRELLEFPGTIVEKLILFISEKLKFGREERAIAQKVAGDVRYLMNQDPRWKLSDLALELLNPKNRFNFFAGVVWELKGYEPKPGQVTLATYHKSKGLEWDIVFLTGINNWEFPVTLEDKFVGEYWFLKDEFKNPQAILKSEMERVLKKGDGKDRALKSKIETISERARLLYVGITRAKKYLFLSSHQYNVGKRNEVLPSNYILELKKYIEEVEGKR</sequence>
<dbReference type="EMBL" id="NEMB01000003">
    <property type="protein sequence ID" value="PQQ68083.1"/>
    <property type="molecule type" value="Genomic_DNA"/>
</dbReference>
<dbReference type="InterPro" id="IPR000212">
    <property type="entry name" value="DNA_helicase_UvrD/REP"/>
</dbReference>
<keyword evidence="2 11" id="KW-0547">Nucleotide-binding</keyword>
<evidence type="ECO:0000313" key="17">
    <source>
        <dbReference type="Proteomes" id="UP000239720"/>
    </source>
</evidence>
<dbReference type="InterPro" id="IPR013986">
    <property type="entry name" value="DExx_box_DNA_helicase_dom_sf"/>
</dbReference>
<dbReference type="GO" id="GO:0005524">
    <property type="term" value="F:ATP binding"/>
    <property type="evidence" value="ECO:0007669"/>
    <property type="project" value="UniProtKB-UniRule"/>
</dbReference>
<dbReference type="InterPro" id="IPR014017">
    <property type="entry name" value="DNA_helicase_UvrD-like_C"/>
</dbReference>
<evidence type="ECO:0000256" key="9">
    <source>
        <dbReference type="ARBA" id="ARBA00034808"/>
    </source>
</evidence>
<feature type="domain" description="UvrD-like helicase ATP-binding" evidence="13">
    <location>
        <begin position="2"/>
        <end position="312"/>
    </location>
</feature>
<keyword evidence="7" id="KW-0413">Isomerase</keyword>
<dbReference type="EMBL" id="CP025197">
    <property type="protein sequence ID" value="AUG58204.1"/>
    <property type="molecule type" value="Genomic_DNA"/>
</dbReference>
<dbReference type="GO" id="GO:0043138">
    <property type="term" value="F:3'-5' DNA helicase activity"/>
    <property type="evidence" value="ECO:0007669"/>
    <property type="project" value="UniProtKB-EC"/>
</dbReference>
<dbReference type="Pfam" id="PF00580">
    <property type="entry name" value="UvrD-helicase"/>
    <property type="match status" value="1"/>
</dbReference>
<comment type="catalytic activity">
    <reaction evidence="10">
        <text>ATP + H2O = ADP + phosphate + H(+)</text>
        <dbReference type="Rhea" id="RHEA:13065"/>
        <dbReference type="ChEBI" id="CHEBI:15377"/>
        <dbReference type="ChEBI" id="CHEBI:15378"/>
        <dbReference type="ChEBI" id="CHEBI:30616"/>
        <dbReference type="ChEBI" id="CHEBI:43474"/>
        <dbReference type="ChEBI" id="CHEBI:456216"/>
        <dbReference type="EC" id="5.6.2.4"/>
    </reaction>
</comment>
<organism evidence="14 16">
    <name type="scientific">Acetivibrio saccincola</name>
    <dbReference type="NCBI Taxonomy" id="1677857"/>
    <lineage>
        <taxon>Bacteria</taxon>
        <taxon>Bacillati</taxon>
        <taxon>Bacillota</taxon>
        <taxon>Clostridia</taxon>
        <taxon>Eubacteriales</taxon>
        <taxon>Oscillospiraceae</taxon>
        <taxon>Acetivibrio</taxon>
    </lineage>
</organism>
<proteinExistence type="inferred from homology"/>
<dbReference type="Pfam" id="PF13361">
    <property type="entry name" value="UvrD_C"/>
    <property type="match status" value="1"/>
</dbReference>
<dbReference type="GO" id="GO:0033202">
    <property type="term" value="C:DNA helicase complex"/>
    <property type="evidence" value="ECO:0007669"/>
    <property type="project" value="TreeGrafter"/>
</dbReference>
<gene>
    <name evidence="14" type="primary">pcrA1</name>
    <name evidence="15" type="ORF">B9R14_15770</name>
    <name evidence="14" type="ORF">HVS_11565</name>
</gene>
<keyword evidence="16" id="KW-1185">Reference proteome</keyword>
<name>A0A2K9EDI4_9FIRM</name>
<dbReference type="EC" id="5.6.2.4" evidence="9"/>
<dbReference type="Gene3D" id="3.40.50.300">
    <property type="entry name" value="P-loop containing nucleotide triphosphate hydrolases"/>
    <property type="match status" value="3"/>
</dbReference>
<evidence type="ECO:0000256" key="11">
    <source>
        <dbReference type="PROSITE-ProRule" id="PRU00560"/>
    </source>
</evidence>
<evidence type="ECO:0000256" key="10">
    <source>
        <dbReference type="ARBA" id="ARBA00048988"/>
    </source>
</evidence>
<evidence type="ECO:0000256" key="1">
    <source>
        <dbReference type="ARBA" id="ARBA00009922"/>
    </source>
</evidence>
<reference evidence="15 17" key="2">
    <citation type="journal article" date="2018" name="Syst. Appl. Microbiol.">
        <title>Characterization and high-quality draft genome sequence of Herbivorax saccincola A7, an anaerobic, alkaliphilic, thermophilic, cellulolytic, and xylanolytic bacterium.</title>
        <authorList>
            <person name="Aikawa S."/>
            <person name="Baramee S."/>
            <person name="Sermsathanaswadi J."/>
            <person name="Thianheng P."/>
            <person name="Tachaapaikoon C."/>
            <person name="Shikata A."/>
            <person name="Waeonukul R."/>
            <person name="Pason P."/>
            <person name="Ratanakhanokchai K."/>
            <person name="Kosugi A."/>
        </authorList>
    </citation>
    <scope>NUCLEOTIDE SEQUENCE [LARGE SCALE GENOMIC DNA]</scope>
    <source>
        <strain evidence="15 17">A7</strain>
    </source>
</reference>
<keyword evidence="5 11" id="KW-0067">ATP-binding</keyword>
<dbReference type="PROSITE" id="PS51198">
    <property type="entry name" value="UVRD_HELICASE_ATP_BIND"/>
    <property type="match status" value="1"/>
</dbReference>
<evidence type="ECO:0000256" key="4">
    <source>
        <dbReference type="ARBA" id="ARBA00022806"/>
    </source>
</evidence>
<evidence type="ECO:0000256" key="2">
    <source>
        <dbReference type="ARBA" id="ARBA00022741"/>
    </source>
</evidence>
<evidence type="ECO:0000256" key="7">
    <source>
        <dbReference type="ARBA" id="ARBA00023235"/>
    </source>
</evidence>
<dbReference type="GO" id="GO:0005829">
    <property type="term" value="C:cytosol"/>
    <property type="evidence" value="ECO:0007669"/>
    <property type="project" value="TreeGrafter"/>
</dbReference>
<dbReference type="KEGG" id="hsc:HVS_11565"/>
<reference evidence="14 16" key="1">
    <citation type="submission" date="2017-12" db="EMBL/GenBank/DDBJ databases">
        <title>Complete genome sequence of Herbivorax saccincola GGR1, a novel Cellulosome-producing hydrolytic bacterium in a thermophilic biogas plant, established by Illumina and Nanopore MinION sequencing.</title>
        <authorList>
            <person name="Pechtl A."/>
            <person name="Ruckert C."/>
            <person name="Koeck D.E."/>
            <person name="Maus I."/>
            <person name="Winkler A."/>
            <person name="Kalinowski J."/>
            <person name="Puhler A."/>
            <person name="Schwarz W.W."/>
            <person name="Zverlov V.V."/>
            <person name="Schluter A."/>
            <person name="Liebl W."/>
        </authorList>
    </citation>
    <scope>NUCLEOTIDE SEQUENCE [LARGE SCALE GENOMIC DNA]</scope>
    <source>
        <strain evidence="14">GGR1</strain>
        <strain evidence="16">SR1</strain>
    </source>
</reference>
<dbReference type="OrthoDB" id="9765670at2"/>
<dbReference type="GO" id="GO:0016787">
    <property type="term" value="F:hydrolase activity"/>
    <property type="evidence" value="ECO:0007669"/>
    <property type="project" value="UniProtKB-UniRule"/>
</dbReference>
<evidence type="ECO:0000256" key="6">
    <source>
        <dbReference type="ARBA" id="ARBA00023125"/>
    </source>
</evidence>
<dbReference type="PANTHER" id="PTHR11070">
    <property type="entry name" value="UVRD / RECB / PCRA DNA HELICASE FAMILY MEMBER"/>
    <property type="match status" value="1"/>
</dbReference>
<evidence type="ECO:0000256" key="3">
    <source>
        <dbReference type="ARBA" id="ARBA00022801"/>
    </source>
</evidence>
<evidence type="ECO:0000256" key="5">
    <source>
        <dbReference type="ARBA" id="ARBA00022840"/>
    </source>
</evidence>
<evidence type="ECO:0000256" key="8">
    <source>
        <dbReference type="ARBA" id="ARBA00034617"/>
    </source>
</evidence>
<evidence type="ECO:0000313" key="14">
    <source>
        <dbReference type="EMBL" id="AUG58204.1"/>
    </source>
</evidence>
<protein>
    <recommendedName>
        <fullName evidence="9">DNA 3'-5' helicase</fullName>
        <ecNumber evidence="9">5.6.2.4</ecNumber>
    </recommendedName>
</protein>
<dbReference type="GO" id="GO:0003677">
    <property type="term" value="F:DNA binding"/>
    <property type="evidence" value="ECO:0007669"/>
    <property type="project" value="UniProtKB-KW"/>
</dbReference>
<comment type="catalytic activity">
    <reaction evidence="8">
        <text>Couples ATP hydrolysis with the unwinding of duplex DNA by translocating in the 3'-5' direction.</text>
        <dbReference type="EC" id="5.6.2.4"/>
    </reaction>
</comment>
<dbReference type="PANTHER" id="PTHR11070:SF2">
    <property type="entry name" value="ATP-DEPENDENT DNA HELICASE SRS2"/>
    <property type="match status" value="1"/>
</dbReference>
<evidence type="ECO:0000256" key="12">
    <source>
        <dbReference type="SAM" id="MobiDB-lite"/>
    </source>
</evidence>
<dbReference type="AlphaFoldDB" id="A0A2K9EDI4"/>
<keyword evidence="4 11" id="KW-0347">Helicase</keyword>
<dbReference type="RefSeq" id="WP_101302478.1">
    <property type="nucleotide sequence ID" value="NZ_CP025197.1"/>
</dbReference>